<dbReference type="RefSeq" id="WP_147254915.1">
    <property type="nucleotide sequence ID" value="NZ_VIWU01000001.1"/>
</dbReference>
<gene>
    <name evidence="1" type="ORF">FHX44_111650</name>
</gene>
<dbReference type="InterPro" id="IPR059206">
    <property type="entry name" value="Sll1717-like"/>
</dbReference>
<dbReference type="AlphaFoldDB" id="A0A561SLL3"/>
<name>A0A561SLL3_9PSEU</name>
<dbReference type="NCBIfam" id="NF047389">
    <property type="entry name" value="ATPase_Sll1717"/>
    <property type="match status" value="1"/>
</dbReference>
<evidence type="ECO:0000313" key="2">
    <source>
        <dbReference type="Proteomes" id="UP000321261"/>
    </source>
</evidence>
<dbReference type="Proteomes" id="UP000321261">
    <property type="component" value="Unassembled WGS sequence"/>
</dbReference>
<dbReference type="InterPro" id="IPR027417">
    <property type="entry name" value="P-loop_NTPase"/>
</dbReference>
<dbReference type="OrthoDB" id="9179688at2"/>
<comment type="caution">
    <text evidence="1">The sequence shown here is derived from an EMBL/GenBank/DDBJ whole genome shotgun (WGS) entry which is preliminary data.</text>
</comment>
<sequence length="492" mass="56497">MSTVALQGSSIDLGAPAAERDIDRGLEHYFVESDAFRRVLRGETTVILGNRGAGKSAIFQILARRSRGNGARVIELAPDDYSYEMLQRTMQTEEQGSWAKQGAYAAAWKYTLYALVMKELCKKQVRSKNASEAAIRKYIRTYHHQPGMGKLWALISYLKRLEGFKIGKYEAQVKTKELERLYKLEEIRHLVPHLQKALEDQRVVVVIDELDKGWDSSEDAQAFIAGLFQACVSLNGLSVNLRLYVSLRQELYENTPSLYEDAQKYRDMIESVSWSEADLYSLIARRIRYALPKLADAPDQKCWNTLFVARPRKGANEPFRYIVDRTLHRPREMILFCVQCLHTAGERKVPLPLGLDTIVLAEFEYSRGRTHDVAAEQRFQYPDVLSVFEAFRGHEHTFERAQLEYLMLEIISGELTVGVRARTWLADFDEDALIDVLWRVGFLTAEIAVSTQRRDGATPFVGHHQVPQLDVRNVRRFAIHPMYRAYLGTREP</sequence>
<protein>
    <submittedName>
        <fullName evidence="1">AAA ATPase-like protein</fullName>
    </submittedName>
</protein>
<dbReference type="EMBL" id="VIWU01000001">
    <property type="protein sequence ID" value="TWF75765.1"/>
    <property type="molecule type" value="Genomic_DNA"/>
</dbReference>
<accession>A0A561SLL3</accession>
<proteinExistence type="predicted"/>
<organism evidence="1 2">
    <name type="scientific">Pseudonocardia hierapolitana</name>
    <dbReference type="NCBI Taxonomy" id="1128676"/>
    <lineage>
        <taxon>Bacteria</taxon>
        <taxon>Bacillati</taxon>
        <taxon>Actinomycetota</taxon>
        <taxon>Actinomycetes</taxon>
        <taxon>Pseudonocardiales</taxon>
        <taxon>Pseudonocardiaceae</taxon>
        <taxon>Pseudonocardia</taxon>
    </lineage>
</organism>
<dbReference type="Gene3D" id="3.40.50.300">
    <property type="entry name" value="P-loop containing nucleotide triphosphate hydrolases"/>
    <property type="match status" value="1"/>
</dbReference>
<dbReference type="SUPFAM" id="SSF52540">
    <property type="entry name" value="P-loop containing nucleoside triphosphate hydrolases"/>
    <property type="match status" value="1"/>
</dbReference>
<reference evidence="1 2" key="1">
    <citation type="submission" date="2019-06" db="EMBL/GenBank/DDBJ databases">
        <title>Sequencing the genomes of 1000 actinobacteria strains.</title>
        <authorList>
            <person name="Klenk H.-P."/>
        </authorList>
    </citation>
    <scope>NUCLEOTIDE SEQUENCE [LARGE SCALE GENOMIC DNA]</scope>
    <source>
        <strain evidence="1 2">DSM 45671</strain>
    </source>
</reference>
<evidence type="ECO:0000313" key="1">
    <source>
        <dbReference type="EMBL" id="TWF75765.1"/>
    </source>
</evidence>
<keyword evidence="2" id="KW-1185">Reference proteome</keyword>